<keyword evidence="4 6" id="KW-0479">Metal-binding</keyword>
<feature type="binding site" evidence="6">
    <location>
        <position position="103"/>
    </location>
    <ligand>
        <name>a divalent metal cation</name>
        <dbReference type="ChEBI" id="CHEBI:60240"/>
        <label>1</label>
    </ligand>
</feature>
<dbReference type="EMBL" id="MHSQ01000013">
    <property type="protein sequence ID" value="OHA47406.1"/>
    <property type="molecule type" value="Genomic_DNA"/>
</dbReference>
<dbReference type="Gene3D" id="3.90.230.10">
    <property type="entry name" value="Creatinase/methionine aminopeptidase superfamily"/>
    <property type="match status" value="1"/>
</dbReference>
<feature type="binding site" evidence="6">
    <location>
        <position position="241"/>
    </location>
    <ligand>
        <name>a divalent metal cation</name>
        <dbReference type="ChEBI" id="CHEBI:60240"/>
        <label>2</label>
        <note>catalytic</note>
    </ligand>
</feature>
<evidence type="ECO:0000256" key="7">
    <source>
        <dbReference type="RuleBase" id="RU003653"/>
    </source>
</evidence>
<dbReference type="PANTHER" id="PTHR43330:SF27">
    <property type="entry name" value="METHIONINE AMINOPEPTIDASE"/>
    <property type="match status" value="1"/>
</dbReference>
<dbReference type="PANTHER" id="PTHR43330">
    <property type="entry name" value="METHIONINE AMINOPEPTIDASE"/>
    <property type="match status" value="1"/>
</dbReference>
<organism evidence="9 10">
    <name type="scientific">Candidatus Taylorbacteria bacterium RIFOXYD2_FULL_36_9</name>
    <dbReference type="NCBI Taxonomy" id="1802338"/>
    <lineage>
        <taxon>Bacteria</taxon>
        <taxon>Candidatus Tayloriibacteriota</taxon>
    </lineage>
</organism>
<feature type="binding site" evidence="6">
    <location>
        <position position="210"/>
    </location>
    <ligand>
        <name>a divalent metal cation</name>
        <dbReference type="ChEBI" id="CHEBI:60240"/>
        <label>2</label>
        <note>catalytic</note>
    </ligand>
</feature>
<comment type="caution">
    <text evidence="9">The sequence shown here is derived from an EMBL/GenBank/DDBJ whole genome shotgun (WGS) entry which is preliminary data.</text>
</comment>
<dbReference type="GO" id="GO:0046872">
    <property type="term" value="F:metal ion binding"/>
    <property type="evidence" value="ECO:0007669"/>
    <property type="project" value="UniProtKB-UniRule"/>
</dbReference>
<keyword evidence="2 6" id="KW-0031">Aminopeptidase</keyword>
<dbReference type="GO" id="GO:0006508">
    <property type="term" value="P:proteolysis"/>
    <property type="evidence" value="ECO:0007669"/>
    <property type="project" value="UniProtKB-KW"/>
</dbReference>
<comment type="catalytic activity">
    <reaction evidence="6 7">
        <text>Release of N-terminal amino acids, preferentially methionine, from peptides and arylamides.</text>
        <dbReference type="EC" id="3.4.11.18"/>
    </reaction>
</comment>
<evidence type="ECO:0000256" key="6">
    <source>
        <dbReference type="HAMAP-Rule" id="MF_01974"/>
    </source>
</evidence>
<feature type="binding site" evidence="6">
    <location>
        <position position="241"/>
    </location>
    <ligand>
        <name>a divalent metal cation</name>
        <dbReference type="ChEBI" id="CHEBI:60240"/>
        <label>1</label>
    </ligand>
</feature>
<dbReference type="STRING" id="1802338.A2541_00845"/>
<feature type="binding site" evidence="6">
    <location>
        <position position="114"/>
    </location>
    <ligand>
        <name>a divalent metal cation</name>
        <dbReference type="ChEBI" id="CHEBI:60240"/>
        <label>2</label>
        <note>catalytic</note>
    </ligand>
</feature>
<dbReference type="GO" id="GO:0005829">
    <property type="term" value="C:cytosol"/>
    <property type="evidence" value="ECO:0007669"/>
    <property type="project" value="TreeGrafter"/>
</dbReference>
<dbReference type="InterPro" id="IPR001714">
    <property type="entry name" value="Pept_M24_MAP"/>
</dbReference>
<feature type="domain" description="Peptidase M24" evidence="8">
    <location>
        <begin position="17"/>
        <end position="248"/>
    </location>
</feature>
<comment type="similarity">
    <text evidence="6">Belongs to the peptidase M24A family. Methionine aminopeptidase type 1 subfamily.</text>
</comment>
<proteinExistence type="inferred from homology"/>
<dbReference type="Pfam" id="PF00557">
    <property type="entry name" value="Peptidase_M24"/>
    <property type="match status" value="1"/>
</dbReference>
<evidence type="ECO:0000256" key="3">
    <source>
        <dbReference type="ARBA" id="ARBA00022670"/>
    </source>
</evidence>
<dbReference type="NCBIfam" id="TIGR00500">
    <property type="entry name" value="met_pdase_I"/>
    <property type="match status" value="1"/>
</dbReference>
<protein>
    <recommendedName>
        <fullName evidence="6 7">Methionine aminopeptidase</fullName>
        <shortName evidence="6">MAP</shortName>
        <shortName evidence="6">MetAP</shortName>
        <ecNumber evidence="6 7">3.4.11.18</ecNumber>
    </recommendedName>
    <alternativeName>
        <fullName evidence="6">Peptidase M</fullName>
    </alternativeName>
</protein>
<dbReference type="HAMAP" id="MF_01974">
    <property type="entry name" value="MetAP_1"/>
    <property type="match status" value="1"/>
</dbReference>
<dbReference type="SUPFAM" id="SSF55920">
    <property type="entry name" value="Creatinase/aminopeptidase"/>
    <property type="match status" value="1"/>
</dbReference>
<dbReference type="InterPro" id="IPR000994">
    <property type="entry name" value="Pept_M24"/>
</dbReference>
<feature type="binding site" evidence="6">
    <location>
        <position position="114"/>
    </location>
    <ligand>
        <name>a divalent metal cation</name>
        <dbReference type="ChEBI" id="CHEBI:60240"/>
        <label>1</label>
    </ligand>
</feature>
<sequence length="258" mass="28110">MAVTIKTKEEIDVLHEGGRRLAFILQEVALAVKAGVSTSELNDLAQKLVEDGGDKSAFLNYQPKGMKRPFPASICISINDAVVHGIPNENPQILKEGDIVSLDMGLIHKGLFTDAAITVPVGVVDEAGLNLIAVTKQALMEGIKVAKEGKYVRDISYAIERFVRPKHLGIVEELCGHGVGYKVHEDPFIPNFCLEEKGEKLKAGMVLALEPMINEGNKHIVLDADGYTYRTKDGSRSAHFEHTIVITKSGAEILTQLD</sequence>
<reference evidence="9 10" key="1">
    <citation type="journal article" date="2016" name="Nat. Commun.">
        <title>Thousands of microbial genomes shed light on interconnected biogeochemical processes in an aquifer system.</title>
        <authorList>
            <person name="Anantharaman K."/>
            <person name="Brown C.T."/>
            <person name="Hug L.A."/>
            <person name="Sharon I."/>
            <person name="Castelle C.J."/>
            <person name="Probst A.J."/>
            <person name="Thomas B.C."/>
            <person name="Singh A."/>
            <person name="Wilkins M.J."/>
            <person name="Karaoz U."/>
            <person name="Brodie E.L."/>
            <person name="Williams K.H."/>
            <person name="Hubbard S.S."/>
            <person name="Banfield J.F."/>
        </authorList>
    </citation>
    <scope>NUCLEOTIDE SEQUENCE [LARGE SCALE GENOMIC DNA]</scope>
</reference>
<comment type="function">
    <text evidence="1 6">Removes the N-terminal methionine from nascent proteins. The N-terminal methionine is often cleaved when the second residue in the primary sequence is small and uncharged (Met-Ala-, Cys, Gly, Pro, Ser, Thr, or Val). Requires deformylation of the N(alpha)-formylated initiator methionine before it can be hydrolyzed.</text>
</comment>
<keyword evidence="3 6" id="KW-0645">Protease</keyword>
<gene>
    <name evidence="6" type="primary">map</name>
    <name evidence="9" type="ORF">A2541_00845</name>
</gene>
<feature type="binding site" evidence="6">
    <location>
        <position position="177"/>
    </location>
    <ligand>
        <name>a divalent metal cation</name>
        <dbReference type="ChEBI" id="CHEBI:60240"/>
        <label>2</label>
        <note>catalytic</note>
    </ligand>
</feature>
<evidence type="ECO:0000313" key="9">
    <source>
        <dbReference type="EMBL" id="OHA47406.1"/>
    </source>
</evidence>
<dbReference type="InterPro" id="IPR036005">
    <property type="entry name" value="Creatinase/aminopeptidase-like"/>
</dbReference>
<evidence type="ECO:0000256" key="5">
    <source>
        <dbReference type="ARBA" id="ARBA00022801"/>
    </source>
</evidence>
<dbReference type="EC" id="3.4.11.18" evidence="6 7"/>
<feature type="binding site" evidence="6">
    <location>
        <position position="84"/>
    </location>
    <ligand>
        <name>substrate</name>
    </ligand>
</feature>
<dbReference type="GO" id="GO:0070006">
    <property type="term" value="F:metalloaminopeptidase activity"/>
    <property type="evidence" value="ECO:0007669"/>
    <property type="project" value="UniProtKB-UniRule"/>
</dbReference>
<feature type="binding site" evidence="6">
    <location>
        <position position="184"/>
    </location>
    <ligand>
        <name>substrate</name>
    </ligand>
</feature>
<dbReference type="AlphaFoldDB" id="A0A1G2PGD2"/>
<evidence type="ECO:0000259" key="8">
    <source>
        <dbReference type="Pfam" id="PF00557"/>
    </source>
</evidence>
<keyword evidence="5 6" id="KW-0378">Hydrolase</keyword>
<dbReference type="InterPro" id="IPR002467">
    <property type="entry name" value="Pept_M24A_MAP1"/>
</dbReference>
<comment type="subunit">
    <text evidence="6">Monomer.</text>
</comment>
<accession>A0A1G2PGD2</accession>
<evidence type="ECO:0000256" key="4">
    <source>
        <dbReference type="ARBA" id="ARBA00022723"/>
    </source>
</evidence>
<comment type="cofactor">
    <cofactor evidence="6">
        <name>Co(2+)</name>
        <dbReference type="ChEBI" id="CHEBI:48828"/>
    </cofactor>
    <cofactor evidence="6">
        <name>Zn(2+)</name>
        <dbReference type="ChEBI" id="CHEBI:29105"/>
    </cofactor>
    <cofactor evidence="6">
        <name>Mn(2+)</name>
        <dbReference type="ChEBI" id="CHEBI:29035"/>
    </cofactor>
    <cofactor evidence="6">
        <name>Fe(2+)</name>
        <dbReference type="ChEBI" id="CHEBI:29033"/>
    </cofactor>
    <text evidence="6">Binds 2 divalent metal cations per subunit. Has a high-affinity and a low affinity metal-binding site. The true nature of the physiological cofactor is under debate. The enzyme is active with cobalt, zinc, manganese or divalent iron ions. Most likely, methionine aminopeptidases function as mononuclear Fe(2+)-metalloproteases under physiological conditions, and the catalytically relevant metal-binding site has been assigned to the histidine-containing high-affinity site.</text>
</comment>
<dbReference type="CDD" id="cd01086">
    <property type="entry name" value="MetAP1"/>
    <property type="match status" value="1"/>
</dbReference>
<name>A0A1G2PGD2_9BACT</name>
<dbReference type="GO" id="GO:0004239">
    <property type="term" value="F:initiator methionyl aminopeptidase activity"/>
    <property type="evidence" value="ECO:0007669"/>
    <property type="project" value="UniProtKB-UniRule"/>
</dbReference>
<evidence type="ECO:0000256" key="1">
    <source>
        <dbReference type="ARBA" id="ARBA00002521"/>
    </source>
</evidence>
<evidence type="ECO:0000256" key="2">
    <source>
        <dbReference type="ARBA" id="ARBA00022438"/>
    </source>
</evidence>
<dbReference type="PRINTS" id="PR00599">
    <property type="entry name" value="MAPEPTIDASE"/>
</dbReference>
<dbReference type="Proteomes" id="UP000176965">
    <property type="component" value="Unassembled WGS sequence"/>
</dbReference>
<evidence type="ECO:0000313" key="10">
    <source>
        <dbReference type="Proteomes" id="UP000176965"/>
    </source>
</evidence>